<dbReference type="InterPro" id="IPR035919">
    <property type="entry name" value="EAL_sf"/>
</dbReference>
<dbReference type="SUPFAM" id="SSF55073">
    <property type="entry name" value="Nucleotide cyclase"/>
    <property type="match status" value="1"/>
</dbReference>
<dbReference type="Gene3D" id="3.30.70.270">
    <property type="match status" value="1"/>
</dbReference>
<dbReference type="NCBIfam" id="TIGR00254">
    <property type="entry name" value="GGDEF"/>
    <property type="match status" value="1"/>
</dbReference>
<dbReference type="CDD" id="cd04598">
    <property type="entry name" value="CBS_pair_GGDEF_EAL"/>
    <property type="match status" value="1"/>
</dbReference>
<dbReference type="InterPro" id="IPR000644">
    <property type="entry name" value="CBS_dom"/>
</dbReference>
<dbReference type="InterPro" id="IPR029787">
    <property type="entry name" value="Nucleotide_cyclase"/>
</dbReference>
<dbReference type="Gene3D" id="3.10.580.10">
    <property type="entry name" value="CBS-domain"/>
    <property type="match status" value="1"/>
</dbReference>
<dbReference type="SUPFAM" id="SSF54631">
    <property type="entry name" value="CBS-domain pair"/>
    <property type="match status" value="1"/>
</dbReference>
<dbReference type="AlphaFoldDB" id="A0A1L3GTL5"/>
<evidence type="ECO:0000259" key="2">
    <source>
        <dbReference type="PROSITE" id="PS50883"/>
    </source>
</evidence>
<feature type="domain" description="EAL" evidence="2">
    <location>
        <begin position="10"/>
        <end position="260"/>
    </location>
</feature>
<feature type="domain" description="CBS" evidence="4">
    <location>
        <begin position="280"/>
        <end position="339"/>
    </location>
</feature>
<keyword evidence="1" id="KW-0129">CBS domain</keyword>
<dbReference type="Pfam" id="PF00563">
    <property type="entry name" value="EAL"/>
    <property type="match status" value="1"/>
</dbReference>
<dbReference type="CDD" id="cd01949">
    <property type="entry name" value="GGDEF"/>
    <property type="match status" value="1"/>
</dbReference>
<dbReference type="STRING" id="1842532.A7E78_13055"/>
<dbReference type="PROSITE" id="PS51371">
    <property type="entry name" value="CBS"/>
    <property type="match status" value="1"/>
</dbReference>
<dbReference type="InterPro" id="IPR000160">
    <property type="entry name" value="GGDEF_dom"/>
</dbReference>
<evidence type="ECO:0000259" key="4">
    <source>
        <dbReference type="PROSITE" id="PS51371"/>
    </source>
</evidence>
<dbReference type="GO" id="GO:0071111">
    <property type="term" value="F:cyclic-guanylate-specific phosphodiesterase activity"/>
    <property type="evidence" value="ECO:0007669"/>
    <property type="project" value="InterPro"/>
</dbReference>
<dbReference type="Gene3D" id="3.20.20.450">
    <property type="entry name" value="EAL domain"/>
    <property type="match status" value="1"/>
</dbReference>
<dbReference type="KEGG" id="pef:A7E78_13055"/>
<dbReference type="SMART" id="SM00052">
    <property type="entry name" value="EAL"/>
    <property type="match status" value="1"/>
</dbReference>
<evidence type="ECO:0008006" key="7">
    <source>
        <dbReference type="Google" id="ProtNLM"/>
    </source>
</evidence>
<keyword evidence="6" id="KW-1185">Reference proteome</keyword>
<sequence>MAQNVVEDDPDMLTEILHDILVGEQLTALFQPIVDLKGGGIVGYESLVRGPSNSPLHSPSNLFSVAARCGRLLELDLLCREVNIRAFARQGLPGRLFLNVNPSSLLEPGFRAGFTRQFLHQHGLSPQQVVIELTEHYPVDDFEVTRQGVAHYRDMGFAVAIDDLGAGYSGLRLWSELQPDFVKFDRHFIQGIHGDENKARFIRSLQEIAHELGCKTIAEGVETDEEYRLVGGIGVSLGQGYYFARPSVAPPRHLHSLQRLQPTRENTCYLPRRTKTVECLAQTMPAVEPQVKVAEVGDMFSSMANLKTLPVVGEGDIPVGIVHRNTFMEIIGSRYGRDLYGREPIVKFMDAEPLVIDKNQPIEILSQLITSAGNFNALDHFIVTDKGLYAGIGTVMDLLREITDLQIKHARHANPLTLLPGNVPLNEHIDMLLEEGGEFVACYCDLDNFKPFNDYYGYGRGDQVLRFFSRLLVETVDSQCDFVGHIGGDDFMVVFQSGYWLERCQSLIKNFDRDVAAYYDPKDRLKNGLWSESRTGLPTFFPVISLSIGATVAADGNFSSCHQIAAAATEVKRQAKKQQGSVLCIDRRNEKQTFKVSCDELSATLMKANERLV</sequence>
<dbReference type="CDD" id="cd01948">
    <property type="entry name" value="EAL"/>
    <property type="match status" value="1"/>
</dbReference>
<dbReference type="PANTHER" id="PTHR33121">
    <property type="entry name" value="CYCLIC DI-GMP PHOSPHODIESTERASE PDEF"/>
    <property type="match status" value="1"/>
</dbReference>
<dbReference type="SUPFAM" id="SSF141868">
    <property type="entry name" value="EAL domain-like"/>
    <property type="match status" value="1"/>
</dbReference>
<accession>A0A1L3GTL5</accession>
<organism evidence="5 6">
    <name type="scientific">Syntrophotalea acetylenivorans</name>
    <dbReference type="NCBI Taxonomy" id="1842532"/>
    <lineage>
        <taxon>Bacteria</taxon>
        <taxon>Pseudomonadati</taxon>
        <taxon>Thermodesulfobacteriota</taxon>
        <taxon>Desulfuromonadia</taxon>
        <taxon>Desulfuromonadales</taxon>
        <taxon>Syntrophotaleaceae</taxon>
        <taxon>Syntrophotalea</taxon>
    </lineage>
</organism>
<dbReference type="PANTHER" id="PTHR33121:SF76">
    <property type="entry name" value="SIGNALING PROTEIN"/>
    <property type="match status" value="1"/>
</dbReference>
<evidence type="ECO:0000313" key="5">
    <source>
        <dbReference type="EMBL" id="APG29138.1"/>
    </source>
</evidence>
<gene>
    <name evidence="5" type="ORF">A7E78_13055</name>
</gene>
<dbReference type="InterPro" id="IPR050706">
    <property type="entry name" value="Cyclic-di-GMP_PDE-like"/>
</dbReference>
<name>A0A1L3GTL5_9BACT</name>
<evidence type="ECO:0000259" key="3">
    <source>
        <dbReference type="PROSITE" id="PS50887"/>
    </source>
</evidence>
<dbReference type="EMBL" id="CP015519">
    <property type="protein sequence ID" value="APG29138.1"/>
    <property type="molecule type" value="Genomic_DNA"/>
</dbReference>
<protein>
    <recommendedName>
        <fullName evidence="7">Diguanylate cyclase/phosphodiesterase</fullName>
    </recommendedName>
</protein>
<dbReference type="PROSITE" id="PS50887">
    <property type="entry name" value="GGDEF"/>
    <property type="match status" value="1"/>
</dbReference>
<dbReference type="Pfam" id="PF00990">
    <property type="entry name" value="GGDEF"/>
    <property type="match status" value="1"/>
</dbReference>
<dbReference type="InterPro" id="IPR001633">
    <property type="entry name" value="EAL_dom"/>
</dbReference>
<feature type="domain" description="GGDEF" evidence="3">
    <location>
        <begin position="437"/>
        <end position="588"/>
    </location>
</feature>
<evidence type="ECO:0000313" key="6">
    <source>
        <dbReference type="Proteomes" id="UP000182517"/>
    </source>
</evidence>
<dbReference type="PROSITE" id="PS50883">
    <property type="entry name" value="EAL"/>
    <property type="match status" value="1"/>
</dbReference>
<dbReference type="SMART" id="SM00267">
    <property type="entry name" value="GGDEF"/>
    <property type="match status" value="1"/>
</dbReference>
<evidence type="ECO:0000256" key="1">
    <source>
        <dbReference type="PROSITE-ProRule" id="PRU00703"/>
    </source>
</evidence>
<dbReference type="InterPro" id="IPR046342">
    <property type="entry name" value="CBS_dom_sf"/>
</dbReference>
<proteinExistence type="predicted"/>
<reference evidence="5 6" key="1">
    <citation type="journal article" date="2017" name="Genome Announc.">
        <title>Complete Genome Sequences of Two Acetylene-Fermenting Pelobacter acetylenicus Strains.</title>
        <authorList>
            <person name="Sutton J.M."/>
            <person name="Baesman S.M."/>
            <person name="Fierst J.L."/>
            <person name="Poret-Peterson A.T."/>
            <person name="Oremland R.S."/>
            <person name="Dunlap D.S."/>
            <person name="Akob D.M."/>
        </authorList>
    </citation>
    <scope>NUCLEOTIDE SEQUENCE [LARGE SCALE GENOMIC DNA]</scope>
    <source>
        <strain evidence="5 6">SFB93</strain>
    </source>
</reference>
<dbReference type="InterPro" id="IPR043128">
    <property type="entry name" value="Rev_trsase/Diguanyl_cyclase"/>
</dbReference>
<dbReference type="Proteomes" id="UP000182517">
    <property type="component" value="Chromosome"/>
</dbReference>